<organism evidence="2 3">
    <name type="scientific">Acinetobacter colistiniresistens</name>
    <dbReference type="NCBI Taxonomy" id="280145"/>
    <lineage>
        <taxon>Bacteria</taxon>
        <taxon>Pseudomonadati</taxon>
        <taxon>Pseudomonadota</taxon>
        <taxon>Gammaproteobacteria</taxon>
        <taxon>Moraxellales</taxon>
        <taxon>Moraxellaceae</taxon>
        <taxon>Acinetobacter</taxon>
    </lineage>
</organism>
<protein>
    <recommendedName>
        <fullName evidence="4">Sel1 repeat family protein</fullName>
    </recommendedName>
</protein>
<dbReference type="PROSITE" id="PS51257">
    <property type="entry name" value="PROKAR_LIPOPROTEIN"/>
    <property type="match status" value="1"/>
</dbReference>
<dbReference type="PANTHER" id="PTHR11102">
    <property type="entry name" value="SEL-1-LIKE PROTEIN"/>
    <property type="match status" value="1"/>
</dbReference>
<accession>N9R3G2</accession>
<dbReference type="Pfam" id="PF08238">
    <property type="entry name" value="Sel1"/>
    <property type="match status" value="4"/>
</dbReference>
<comment type="caution">
    <text evidence="2">The sequence shown here is derived from an EMBL/GenBank/DDBJ whole genome shotgun (WGS) entry which is preliminary data.</text>
</comment>
<dbReference type="Gene3D" id="1.25.40.10">
    <property type="entry name" value="Tetratricopeptide repeat domain"/>
    <property type="match status" value="2"/>
</dbReference>
<feature type="signal peptide" evidence="1">
    <location>
        <begin position="1"/>
        <end position="24"/>
    </location>
</feature>
<dbReference type="InterPro" id="IPR006597">
    <property type="entry name" value="Sel1-like"/>
</dbReference>
<dbReference type="PANTHER" id="PTHR11102:SF160">
    <property type="entry name" value="ERAD-ASSOCIATED E3 UBIQUITIN-PROTEIN LIGASE COMPONENT HRD3"/>
    <property type="match status" value="1"/>
</dbReference>
<gene>
    <name evidence="2" type="ORF">F889_02360</name>
</gene>
<dbReference type="SUPFAM" id="SSF81901">
    <property type="entry name" value="HCP-like"/>
    <property type="match status" value="1"/>
</dbReference>
<dbReference type="EMBL" id="APRZ01000017">
    <property type="protein sequence ID" value="ENX33697.1"/>
    <property type="molecule type" value="Genomic_DNA"/>
</dbReference>
<sequence>MFDFKKIVFIFTVFFLVFSSACNSKSTSGISEAEKKEYVSKYQAEMDSENYKGAFSILEKLVEKNDDFAKNEMGFFYEKGIFVEKDIKKAIKLYAEAGNNNYVPAMYNISRLKLEDWNSAEALSILKKIESDNYAPAINLLGIMYNNGDYVDKDLNKAFLYYKKAADLGNPDAKFNLGQMYFYGEGVKQDYKKSFYWYDESAKQNYDFAKIQLATSYYKGYGVEKNVEKAINVISEMAEKGDPDAIYNIRLYYKSMSDNGKYEYWDIKCKETIGCE</sequence>
<dbReference type="SMART" id="SM00671">
    <property type="entry name" value="SEL1"/>
    <property type="match status" value="4"/>
</dbReference>
<keyword evidence="3" id="KW-1185">Reference proteome</keyword>
<evidence type="ECO:0000256" key="1">
    <source>
        <dbReference type="SAM" id="SignalP"/>
    </source>
</evidence>
<dbReference type="PATRIC" id="fig|1217695.3.peg.2292"/>
<dbReference type="InterPro" id="IPR050767">
    <property type="entry name" value="Sel1_AlgK"/>
</dbReference>
<dbReference type="Proteomes" id="UP000013009">
    <property type="component" value="Unassembled WGS sequence"/>
</dbReference>
<dbReference type="InterPro" id="IPR011990">
    <property type="entry name" value="TPR-like_helical_dom_sf"/>
</dbReference>
<dbReference type="OrthoDB" id="6429934at2"/>
<name>N9R3G2_9GAMM</name>
<dbReference type="HOGENOM" id="CLU_000288_36_2_6"/>
<keyword evidence="1" id="KW-0732">Signal</keyword>
<dbReference type="RefSeq" id="WP_005274363.1">
    <property type="nucleotide sequence ID" value="NZ_KB850195.1"/>
</dbReference>
<reference evidence="2 3" key="1">
    <citation type="submission" date="2013-02" db="EMBL/GenBank/DDBJ databases">
        <title>The Genome Sequence of Acinetobacter sp. NIPH 1859.</title>
        <authorList>
            <consortium name="The Broad Institute Genome Sequencing Platform"/>
            <consortium name="The Broad Institute Genome Sequencing Center for Infectious Disease"/>
            <person name="Cerqueira G."/>
            <person name="Feldgarden M."/>
            <person name="Courvalin P."/>
            <person name="Perichon B."/>
            <person name="Grillot-Courvalin C."/>
            <person name="Clermont D."/>
            <person name="Rocha E."/>
            <person name="Yoon E.-J."/>
            <person name="Nemec A."/>
            <person name="Walker B."/>
            <person name="Young S.K."/>
            <person name="Zeng Q."/>
            <person name="Gargeya S."/>
            <person name="Fitzgerald M."/>
            <person name="Haas B."/>
            <person name="Abouelleil A."/>
            <person name="Alvarado L."/>
            <person name="Arachchi H.M."/>
            <person name="Berlin A.M."/>
            <person name="Chapman S.B."/>
            <person name="Dewar J."/>
            <person name="Goldberg J."/>
            <person name="Griggs A."/>
            <person name="Gujja S."/>
            <person name="Hansen M."/>
            <person name="Howarth C."/>
            <person name="Imamovic A."/>
            <person name="Larimer J."/>
            <person name="McCowan C."/>
            <person name="Murphy C."/>
            <person name="Neiman D."/>
            <person name="Pearson M."/>
            <person name="Priest M."/>
            <person name="Roberts A."/>
            <person name="Saif S."/>
            <person name="Shea T."/>
            <person name="Sisk P."/>
            <person name="Sykes S."/>
            <person name="Wortman J."/>
            <person name="Nusbaum C."/>
            <person name="Birren B."/>
        </authorList>
    </citation>
    <scope>NUCLEOTIDE SEQUENCE [LARGE SCALE GENOMIC DNA]</scope>
    <source>
        <strain evidence="2 3">NIPH 1859</strain>
    </source>
</reference>
<proteinExistence type="predicted"/>
<feature type="chain" id="PRO_5004150699" description="Sel1 repeat family protein" evidence="1">
    <location>
        <begin position="25"/>
        <end position="276"/>
    </location>
</feature>
<dbReference type="AlphaFoldDB" id="N9R3G2"/>
<evidence type="ECO:0000313" key="3">
    <source>
        <dbReference type="Proteomes" id="UP000013009"/>
    </source>
</evidence>
<evidence type="ECO:0008006" key="4">
    <source>
        <dbReference type="Google" id="ProtNLM"/>
    </source>
</evidence>
<evidence type="ECO:0000313" key="2">
    <source>
        <dbReference type="EMBL" id="ENX33697.1"/>
    </source>
</evidence>